<comment type="caution">
    <text evidence="11">The sequence shown here is derived from an EMBL/GenBank/DDBJ whole genome shotgun (WGS) entry which is preliminary data.</text>
</comment>
<keyword evidence="3 6" id="KW-0378">Hydrolase</keyword>
<keyword evidence="8" id="KW-0812">Transmembrane</keyword>
<evidence type="ECO:0000256" key="5">
    <source>
        <dbReference type="ARBA" id="ARBA00023049"/>
    </source>
</evidence>
<dbReference type="OrthoDB" id="9810445at2"/>
<feature type="domain" description="DUF7092" evidence="10">
    <location>
        <begin position="12"/>
        <end position="87"/>
    </location>
</feature>
<organism evidence="11 12">
    <name type="scientific">Deinococcus aerius</name>
    <dbReference type="NCBI Taxonomy" id="200253"/>
    <lineage>
        <taxon>Bacteria</taxon>
        <taxon>Thermotogati</taxon>
        <taxon>Deinococcota</taxon>
        <taxon>Deinococci</taxon>
        <taxon>Deinococcales</taxon>
        <taxon>Deinococcaceae</taxon>
        <taxon>Deinococcus</taxon>
    </lineage>
</organism>
<evidence type="ECO:0000256" key="4">
    <source>
        <dbReference type="ARBA" id="ARBA00022833"/>
    </source>
</evidence>
<sequence length="365" mass="39287">MTSPEPSPTLSLSGVAFDGRSSRDRAATLDVSGDVAVLRVEGGESRWPLAGVRIEPPVPGVRRVLKFPDGSRFETGDDAGVTRLEARTGRNRALGGVRRLEARWWTALGALALTLAFAWAFVVFGIPALARTAATATPRPVLATFDRETIQFLEGQGYLAPSRLSAARQRQLQAEFRRVTAWAGGSYPYRLLLRDGEPGDAPFQIGANAFALPNGTVVMTDQLVALSRSDRELLGVLAHETGHVTGRHGLAGVYQGLGLTLLSVAVTGDLISAGTFAAAVPAALLRNGYSRAAETQADETAGRYLMRAYGTTKPLRDILARLEEDDREADENSVHESSRTEDLLQTHPGTAGRIRHLREIEARGR</sequence>
<dbReference type="InterPro" id="IPR051156">
    <property type="entry name" value="Mito/Outer_Membr_Metalloprot"/>
</dbReference>
<evidence type="ECO:0000259" key="10">
    <source>
        <dbReference type="Pfam" id="PF23368"/>
    </source>
</evidence>
<dbReference type="PANTHER" id="PTHR22726">
    <property type="entry name" value="METALLOENDOPEPTIDASE OMA1"/>
    <property type="match status" value="1"/>
</dbReference>
<feature type="region of interest" description="Disordered" evidence="7">
    <location>
        <begin position="326"/>
        <end position="351"/>
    </location>
</feature>
<keyword evidence="8" id="KW-1133">Transmembrane helix</keyword>
<name>A0A2I9D3B9_9DEIO</name>
<dbReference type="PANTHER" id="PTHR22726:SF1">
    <property type="entry name" value="METALLOENDOPEPTIDASE OMA1, MITOCHONDRIAL"/>
    <property type="match status" value="1"/>
</dbReference>
<evidence type="ECO:0000313" key="12">
    <source>
        <dbReference type="Proteomes" id="UP000236569"/>
    </source>
</evidence>
<feature type="domain" description="Peptidase M48" evidence="9">
    <location>
        <begin position="168"/>
        <end position="360"/>
    </location>
</feature>
<keyword evidence="12" id="KW-1185">Reference proteome</keyword>
<evidence type="ECO:0000256" key="6">
    <source>
        <dbReference type="RuleBase" id="RU003983"/>
    </source>
</evidence>
<evidence type="ECO:0000256" key="2">
    <source>
        <dbReference type="ARBA" id="ARBA00022723"/>
    </source>
</evidence>
<keyword evidence="8" id="KW-0472">Membrane</keyword>
<dbReference type="Pfam" id="PF23368">
    <property type="entry name" value="DUF7092"/>
    <property type="match status" value="1"/>
</dbReference>
<dbReference type="GO" id="GO:0046872">
    <property type="term" value="F:metal ion binding"/>
    <property type="evidence" value="ECO:0007669"/>
    <property type="project" value="UniProtKB-KW"/>
</dbReference>
<dbReference type="CDD" id="cd07332">
    <property type="entry name" value="M48C_Oma1_like"/>
    <property type="match status" value="1"/>
</dbReference>
<dbReference type="Proteomes" id="UP000236569">
    <property type="component" value="Unassembled WGS sequence"/>
</dbReference>
<dbReference type="InterPro" id="IPR055518">
    <property type="entry name" value="DUF7092"/>
</dbReference>
<dbReference type="GO" id="GO:0051603">
    <property type="term" value="P:proteolysis involved in protein catabolic process"/>
    <property type="evidence" value="ECO:0007669"/>
    <property type="project" value="TreeGrafter"/>
</dbReference>
<keyword evidence="1 6" id="KW-0645">Protease</keyword>
<dbReference type="Pfam" id="PF01435">
    <property type="entry name" value="Peptidase_M48"/>
    <property type="match status" value="1"/>
</dbReference>
<reference evidence="12" key="1">
    <citation type="submission" date="2018-01" db="EMBL/GenBank/DDBJ databases">
        <title>Draft Genome Sequence of the Radioresistant Bacterium Deinococcus aerius TR0125, Isolated from the Higher Atmosphere above Japan.</title>
        <authorList>
            <person name="Satoh K."/>
            <person name="Arai H."/>
            <person name="Sanzen T."/>
            <person name="Kawaguchi Y."/>
            <person name="Hayashi H."/>
            <person name="Yokobori S."/>
            <person name="Yamagishi A."/>
            <person name="Oono Y."/>
            <person name="Narumi I."/>
        </authorList>
    </citation>
    <scope>NUCLEOTIDE SEQUENCE [LARGE SCALE GENOMIC DNA]</scope>
    <source>
        <strain evidence="12">TR0125</strain>
    </source>
</reference>
<dbReference type="GO" id="GO:0016020">
    <property type="term" value="C:membrane"/>
    <property type="evidence" value="ECO:0007669"/>
    <property type="project" value="TreeGrafter"/>
</dbReference>
<dbReference type="GO" id="GO:0004222">
    <property type="term" value="F:metalloendopeptidase activity"/>
    <property type="evidence" value="ECO:0007669"/>
    <property type="project" value="InterPro"/>
</dbReference>
<gene>
    <name evidence="11" type="ORF">DAERI_030222</name>
</gene>
<evidence type="ECO:0000313" key="11">
    <source>
        <dbReference type="EMBL" id="GBF05056.1"/>
    </source>
</evidence>
<dbReference type="InterPro" id="IPR001915">
    <property type="entry name" value="Peptidase_M48"/>
</dbReference>
<keyword evidence="2" id="KW-0479">Metal-binding</keyword>
<feature type="transmembrane region" description="Helical" evidence="8">
    <location>
        <begin position="104"/>
        <end position="130"/>
    </location>
</feature>
<evidence type="ECO:0000259" key="9">
    <source>
        <dbReference type="Pfam" id="PF01435"/>
    </source>
</evidence>
<evidence type="ECO:0000256" key="8">
    <source>
        <dbReference type="SAM" id="Phobius"/>
    </source>
</evidence>
<protein>
    <submittedName>
        <fullName evidence="11">Uncharacterized protein</fullName>
    </submittedName>
</protein>
<dbReference type="RefSeq" id="WP_103128501.1">
    <property type="nucleotide sequence ID" value="NZ_BFAG01000003.1"/>
</dbReference>
<comment type="similarity">
    <text evidence="6">Belongs to the peptidase M48 family.</text>
</comment>
<dbReference type="Gene3D" id="3.30.2010.10">
    <property type="entry name" value="Metalloproteases ('zincins'), catalytic domain"/>
    <property type="match status" value="1"/>
</dbReference>
<evidence type="ECO:0000256" key="3">
    <source>
        <dbReference type="ARBA" id="ARBA00022801"/>
    </source>
</evidence>
<feature type="compositionally biased region" description="Basic and acidic residues" evidence="7">
    <location>
        <begin position="326"/>
        <end position="344"/>
    </location>
</feature>
<proteinExistence type="inferred from homology"/>
<dbReference type="EMBL" id="BFAG01000003">
    <property type="protein sequence ID" value="GBF05056.1"/>
    <property type="molecule type" value="Genomic_DNA"/>
</dbReference>
<comment type="cofactor">
    <cofactor evidence="6">
        <name>Zn(2+)</name>
        <dbReference type="ChEBI" id="CHEBI:29105"/>
    </cofactor>
    <text evidence="6">Binds 1 zinc ion per subunit.</text>
</comment>
<evidence type="ECO:0000256" key="1">
    <source>
        <dbReference type="ARBA" id="ARBA00022670"/>
    </source>
</evidence>
<dbReference type="AlphaFoldDB" id="A0A2I9D3B9"/>
<keyword evidence="4 6" id="KW-0862">Zinc</keyword>
<keyword evidence="5 6" id="KW-0482">Metalloprotease</keyword>
<evidence type="ECO:0000256" key="7">
    <source>
        <dbReference type="SAM" id="MobiDB-lite"/>
    </source>
</evidence>
<accession>A0A2I9D3B9</accession>